<dbReference type="AlphaFoldDB" id="A0A6A6TRJ6"/>
<evidence type="ECO:0000256" key="11">
    <source>
        <dbReference type="PIRSR" id="PIRSR610347-3"/>
    </source>
</evidence>
<gene>
    <name evidence="12" type="ORF">K491DRAFT_578809</name>
</gene>
<sequence length="528" mass="58908">TQYLASPFQLTRIRDLAPADNVDTITLQDILGDPMIKECWNFNFLFDIDFVMRHFDPDIRTLVQLNVVHGFWKTDDDRRIALEEASEVYSNVKLISAYMPDPFGTHHSKMLILVRHDEHAQVVIHTANMISRDWGNMTQAVWRSPLLSLLDKSKNPSNEEQPHRVGSGERFKSDLLRYLSAYGKRLTVLIDQVKLYDCSPIRAAFIGSTPSRQKLNIVKPGQTSWGWLGLQDILSTIPSAPSTPSEPPHIVIQISSIATLGQTTNWLSHFQSVLSTTASPSSSAPPTSSVPSSSSSVKASAFFAKRTPESLVRKAPDPKFNVIFPTASEIRTSLDGYASGASIHTKLQSAAQQKQLIYLRPILCHWRHSSYTEESKPGQEVGIRSAGRGPAAPHIKTYIRFKDESGQEIDWAMLTSANLSKQAWGDVENKNGEVWIQSWETGVVVWPGLFSEDEAKDSEIVKMVPTFGTDMPSEDSVGAQGGIEGKEGKVVGLRMPYDLPLESYKDEVPWCATARHMEPDWKGKMWKG</sequence>
<evidence type="ECO:0000256" key="1">
    <source>
        <dbReference type="ARBA" id="ARBA00004123"/>
    </source>
</evidence>
<feature type="non-terminal residue" evidence="12">
    <location>
        <position position="1"/>
    </location>
</feature>
<keyword evidence="13" id="KW-1185">Reference proteome</keyword>
<feature type="active site" description="Proton donor/acceptor" evidence="9">
    <location>
        <position position="394"/>
    </location>
</feature>
<feature type="active site" description="Nucleophile" evidence="9">
    <location>
        <position position="107"/>
    </location>
</feature>
<dbReference type="GO" id="GO:0003697">
    <property type="term" value="F:single-stranded DNA binding"/>
    <property type="evidence" value="ECO:0007669"/>
    <property type="project" value="TreeGrafter"/>
</dbReference>
<dbReference type="Pfam" id="PF06087">
    <property type="entry name" value="Tyr-DNA_phospho"/>
    <property type="match status" value="1"/>
</dbReference>
<dbReference type="CDD" id="cd09123">
    <property type="entry name" value="PLDc_Tdp1_2"/>
    <property type="match status" value="1"/>
</dbReference>
<dbReference type="GO" id="GO:0005634">
    <property type="term" value="C:nucleus"/>
    <property type="evidence" value="ECO:0007669"/>
    <property type="project" value="UniProtKB-SubCell"/>
</dbReference>
<dbReference type="GO" id="GO:0017005">
    <property type="term" value="F:3'-tyrosyl-DNA phosphodiesterase activity"/>
    <property type="evidence" value="ECO:0007669"/>
    <property type="project" value="TreeGrafter"/>
</dbReference>
<dbReference type="GO" id="GO:0003690">
    <property type="term" value="F:double-stranded DNA binding"/>
    <property type="evidence" value="ECO:0007669"/>
    <property type="project" value="TreeGrafter"/>
</dbReference>
<feature type="site" description="Interaction with DNA" evidence="11">
    <location>
        <position position="420"/>
    </location>
</feature>
<evidence type="ECO:0000256" key="8">
    <source>
        <dbReference type="ARBA" id="ARBA00023242"/>
    </source>
</evidence>
<keyword evidence="3" id="KW-0540">Nuclease</keyword>
<comment type="similarity">
    <text evidence="2">Belongs to the tyrosyl-DNA phosphodiesterase family.</text>
</comment>
<dbReference type="GO" id="GO:0004527">
    <property type="term" value="F:exonuclease activity"/>
    <property type="evidence" value="ECO:0007669"/>
    <property type="project" value="UniProtKB-KW"/>
</dbReference>
<evidence type="ECO:0000313" key="12">
    <source>
        <dbReference type="EMBL" id="KAF2662689.1"/>
    </source>
</evidence>
<dbReference type="PANTHER" id="PTHR12415:SF0">
    <property type="entry name" value="TYROSYL-DNA PHOSPHODIESTERASE 1"/>
    <property type="match status" value="1"/>
</dbReference>
<proteinExistence type="inferred from homology"/>
<dbReference type="EMBL" id="MU004289">
    <property type="protein sequence ID" value="KAF2662689.1"/>
    <property type="molecule type" value="Genomic_DNA"/>
</dbReference>
<dbReference type="PANTHER" id="PTHR12415">
    <property type="entry name" value="TYROSYL-DNA PHOSPHODIESTERASE 1"/>
    <property type="match status" value="1"/>
</dbReference>
<dbReference type="GO" id="GO:0006281">
    <property type="term" value="P:DNA repair"/>
    <property type="evidence" value="ECO:0007669"/>
    <property type="project" value="UniProtKB-KW"/>
</dbReference>
<keyword evidence="5" id="KW-0378">Hydrolase</keyword>
<keyword evidence="7" id="KW-0234">DNA repair</keyword>
<protein>
    <submittedName>
        <fullName evidence="12">Phospholipase D/nuclease</fullName>
    </submittedName>
</protein>
<evidence type="ECO:0000256" key="10">
    <source>
        <dbReference type="PIRSR" id="PIRSR610347-2"/>
    </source>
</evidence>
<dbReference type="SUPFAM" id="SSF56024">
    <property type="entry name" value="Phospholipase D/nuclease"/>
    <property type="match status" value="2"/>
</dbReference>
<keyword evidence="4" id="KW-0227">DNA damage</keyword>
<dbReference type="OrthoDB" id="47785at2759"/>
<feature type="binding site" evidence="10">
    <location>
        <position position="109"/>
    </location>
    <ligand>
        <name>substrate</name>
    </ligand>
</feature>
<dbReference type="FunFam" id="3.30.870.10:FF:000038">
    <property type="entry name" value="Probable tyrosyl-DNA phosphodiesterase"/>
    <property type="match status" value="1"/>
</dbReference>
<dbReference type="Proteomes" id="UP000799324">
    <property type="component" value="Unassembled WGS sequence"/>
</dbReference>
<dbReference type="InterPro" id="IPR010347">
    <property type="entry name" value="Tdp1"/>
</dbReference>
<evidence type="ECO:0000313" key="13">
    <source>
        <dbReference type="Proteomes" id="UP000799324"/>
    </source>
</evidence>
<reference evidence="12" key="1">
    <citation type="journal article" date="2020" name="Stud. Mycol.">
        <title>101 Dothideomycetes genomes: a test case for predicting lifestyles and emergence of pathogens.</title>
        <authorList>
            <person name="Haridas S."/>
            <person name="Albert R."/>
            <person name="Binder M."/>
            <person name="Bloem J."/>
            <person name="Labutti K."/>
            <person name="Salamov A."/>
            <person name="Andreopoulos B."/>
            <person name="Baker S."/>
            <person name="Barry K."/>
            <person name="Bills G."/>
            <person name="Bluhm B."/>
            <person name="Cannon C."/>
            <person name="Castanera R."/>
            <person name="Culley D."/>
            <person name="Daum C."/>
            <person name="Ezra D."/>
            <person name="Gonzalez J."/>
            <person name="Henrissat B."/>
            <person name="Kuo A."/>
            <person name="Liang C."/>
            <person name="Lipzen A."/>
            <person name="Lutzoni F."/>
            <person name="Magnuson J."/>
            <person name="Mondo S."/>
            <person name="Nolan M."/>
            <person name="Ohm R."/>
            <person name="Pangilinan J."/>
            <person name="Park H.-J."/>
            <person name="Ramirez L."/>
            <person name="Alfaro M."/>
            <person name="Sun H."/>
            <person name="Tritt A."/>
            <person name="Yoshinaga Y."/>
            <person name="Zwiers L.-H."/>
            <person name="Turgeon B."/>
            <person name="Goodwin S."/>
            <person name="Spatafora J."/>
            <person name="Crous P."/>
            <person name="Grigoriev I."/>
        </authorList>
    </citation>
    <scope>NUCLEOTIDE SEQUENCE</scope>
    <source>
        <strain evidence="12">CBS 122681</strain>
    </source>
</reference>
<evidence type="ECO:0000256" key="2">
    <source>
        <dbReference type="ARBA" id="ARBA00010205"/>
    </source>
</evidence>
<accession>A0A6A6TRJ6</accession>
<dbReference type="Gene3D" id="3.30.870.10">
    <property type="entry name" value="Endonuclease Chain A"/>
    <property type="match status" value="2"/>
</dbReference>
<evidence type="ECO:0000256" key="3">
    <source>
        <dbReference type="ARBA" id="ARBA00022722"/>
    </source>
</evidence>
<feature type="binding site" evidence="10">
    <location>
        <position position="396"/>
    </location>
    <ligand>
        <name>substrate</name>
    </ligand>
</feature>
<keyword evidence="8" id="KW-0539">Nucleus</keyword>
<evidence type="ECO:0000256" key="5">
    <source>
        <dbReference type="ARBA" id="ARBA00022801"/>
    </source>
</evidence>
<keyword evidence="6" id="KW-0269">Exonuclease</keyword>
<evidence type="ECO:0000256" key="6">
    <source>
        <dbReference type="ARBA" id="ARBA00022839"/>
    </source>
</evidence>
<comment type="subcellular location">
    <subcellularLocation>
        <location evidence="1">Nucleus</location>
    </subcellularLocation>
</comment>
<name>A0A6A6TRJ6_9PLEO</name>
<evidence type="ECO:0000256" key="4">
    <source>
        <dbReference type="ARBA" id="ARBA00022763"/>
    </source>
</evidence>
<organism evidence="12 13">
    <name type="scientific">Lophiostoma macrostomum CBS 122681</name>
    <dbReference type="NCBI Taxonomy" id="1314788"/>
    <lineage>
        <taxon>Eukaryota</taxon>
        <taxon>Fungi</taxon>
        <taxon>Dikarya</taxon>
        <taxon>Ascomycota</taxon>
        <taxon>Pezizomycotina</taxon>
        <taxon>Dothideomycetes</taxon>
        <taxon>Pleosporomycetidae</taxon>
        <taxon>Pleosporales</taxon>
        <taxon>Lophiostomataceae</taxon>
        <taxon>Lophiostoma</taxon>
    </lineage>
</organism>
<feature type="non-terminal residue" evidence="12">
    <location>
        <position position="528"/>
    </location>
</feature>
<evidence type="ECO:0000256" key="7">
    <source>
        <dbReference type="ARBA" id="ARBA00023204"/>
    </source>
</evidence>
<dbReference type="CDD" id="cd09194">
    <property type="entry name" value="PLDc_yTdp1_1"/>
    <property type="match status" value="1"/>
</dbReference>
<evidence type="ECO:0000256" key="9">
    <source>
        <dbReference type="PIRSR" id="PIRSR610347-1"/>
    </source>
</evidence>